<sequence>METKSKLPAVKTKGIKFGVNSSSHISSSSPNSKSSSKKKKEEAEGGLPFLDYINCNLCNDPFWDGIEKGKIFWMTSCGHIICNDEQHELKEGICTVCGKKMSAVTMEEGNLQPAQEKYLSNADHHLEQLTTELDNHIKDYLKQFQEKIKVARGIYKYQISQHKKPRAIYKVQVEKLKAENEKLKNELDIYASENVELKIANKELQARLDMPPPSINGYAQIPNGHGNHVSSRLSTVQEEEEEGLNGETDGVPSIGNILGKRQRLALVEQQARPFTPSTPIINRSQPHYSQLLNRDFSAPQQPQFQPMDQHAAGPPFPSPGKRDLERYRYNSTPLNGQSPQSYSQGFSNGRTTPLQRPASSNNSRSSYYAGHDRFNGNYYSQAQSQQPYQDDFEPGDNRYDQSGGYQQRRPSSVQDMRGSKFTMNQVPKKPLPPPF</sequence>
<evidence type="ECO:0000313" key="5">
    <source>
        <dbReference type="EMBL" id="WWC92654.1"/>
    </source>
</evidence>
<keyword evidence="1" id="KW-0469">Meiosis</keyword>
<organism evidence="5 6">
    <name type="scientific">Kwoniella dendrophila CBS 6074</name>
    <dbReference type="NCBI Taxonomy" id="1295534"/>
    <lineage>
        <taxon>Eukaryota</taxon>
        <taxon>Fungi</taxon>
        <taxon>Dikarya</taxon>
        <taxon>Basidiomycota</taxon>
        <taxon>Agaricomycotina</taxon>
        <taxon>Tremellomycetes</taxon>
        <taxon>Tremellales</taxon>
        <taxon>Cryptococcaceae</taxon>
        <taxon>Kwoniella</taxon>
    </lineage>
</organism>
<protein>
    <recommendedName>
        <fullName evidence="4">RING-type domain-containing protein</fullName>
    </recommendedName>
</protein>
<dbReference type="Pfam" id="PF14634">
    <property type="entry name" value="zf-RING_5"/>
    <property type="match status" value="1"/>
</dbReference>
<dbReference type="GO" id="GO:0007129">
    <property type="term" value="P:homologous chromosome pairing at meiosis"/>
    <property type="evidence" value="ECO:0007669"/>
    <property type="project" value="TreeGrafter"/>
</dbReference>
<dbReference type="GeneID" id="91098281"/>
<dbReference type="PANTHER" id="PTHR22663">
    <property type="entry name" value="RING FINGER PROTEIN NARYA-RELATED"/>
    <property type="match status" value="1"/>
</dbReference>
<gene>
    <name evidence="5" type="ORF">L201_007613</name>
</gene>
<feature type="domain" description="RING-type" evidence="4">
    <location>
        <begin position="54"/>
        <end position="99"/>
    </location>
</feature>
<dbReference type="PANTHER" id="PTHR22663:SF17">
    <property type="entry name" value="RING FINGER PROTEIN NARYA-RELATED"/>
    <property type="match status" value="1"/>
</dbReference>
<evidence type="ECO:0000256" key="3">
    <source>
        <dbReference type="SAM" id="MobiDB-lite"/>
    </source>
</evidence>
<reference evidence="5 6" key="1">
    <citation type="submission" date="2024-01" db="EMBL/GenBank/DDBJ databases">
        <title>Comparative genomics of Cryptococcus and Kwoniella reveals pathogenesis evolution and contrasting modes of karyotype evolution via chromosome fusion or intercentromeric recombination.</title>
        <authorList>
            <person name="Coelho M.A."/>
            <person name="David-Palma M."/>
            <person name="Shea T."/>
            <person name="Bowers K."/>
            <person name="McGinley-Smith S."/>
            <person name="Mohammad A.W."/>
            <person name="Gnirke A."/>
            <person name="Yurkov A.M."/>
            <person name="Nowrousian M."/>
            <person name="Sun S."/>
            <person name="Cuomo C.A."/>
            <person name="Heitman J."/>
        </authorList>
    </citation>
    <scope>NUCLEOTIDE SEQUENCE [LARGE SCALE GENOMIC DNA]</scope>
    <source>
        <strain evidence="5 6">CBS 6074</strain>
    </source>
</reference>
<evidence type="ECO:0000256" key="2">
    <source>
        <dbReference type="SAM" id="Coils"/>
    </source>
</evidence>
<feature type="compositionally biased region" description="Low complexity" evidence="3">
    <location>
        <begin position="21"/>
        <end position="34"/>
    </location>
</feature>
<name>A0AAX4K5I8_9TREE</name>
<dbReference type="GO" id="GO:0016925">
    <property type="term" value="P:protein sumoylation"/>
    <property type="evidence" value="ECO:0007669"/>
    <property type="project" value="TreeGrafter"/>
</dbReference>
<proteinExistence type="predicted"/>
<keyword evidence="6" id="KW-1185">Reference proteome</keyword>
<feature type="coiled-coil region" evidence="2">
    <location>
        <begin position="166"/>
        <end position="207"/>
    </location>
</feature>
<dbReference type="EMBL" id="CP144108">
    <property type="protein sequence ID" value="WWC92654.1"/>
    <property type="molecule type" value="Genomic_DNA"/>
</dbReference>
<feature type="region of interest" description="Disordered" evidence="3">
    <location>
        <begin position="1"/>
        <end position="40"/>
    </location>
</feature>
<feature type="region of interest" description="Disordered" evidence="3">
    <location>
        <begin position="299"/>
        <end position="435"/>
    </location>
</feature>
<dbReference type="RefSeq" id="XP_066079416.1">
    <property type="nucleotide sequence ID" value="XM_066223319.1"/>
</dbReference>
<feature type="compositionally biased region" description="Polar residues" evidence="3">
    <location>
        <begin position="329"/>
        <end position="354"/>
    </location>
</feature>
<feature type="compositionally biased region" description="Polar residues" evidence="3">
    <location>
        <begin position="403"/>
        <end position="414"/>
    </location>
</feature>
<keyword evidence="2" id="KW-0175">Coiled coil</keyword>
<feature type="compositionally biased region" description="Low complexity" evidence="3">
    <location>
        <begin position="356"/>
        <end position="369"/>
    </location>
</feature>
<dbReference type="InterPro" id="IPR001841">
    <property type="entry name" value="Znf_RING"/>
</dbReference>
<dbReference type="GO" id="GO:0007131">
    <property type="term" value="P:reciprocal meiotic recombination"/>
    <property type="evidence" value="ECO:0007669"/>
    <property type="project" value="InterPro"/>
</dbReference>
<dbReference type="GO" id="GO:0000795">
    <property type="term" value="C:synaptonemal complex"/>
    <property type="evidence" value="ECO:0007669"/>
    <property type="project" value="InterPro"/>
</dbReference>
<dbReference type="Proteomes" id="UP001355207">
    <property type="component" value="Chromosome 11"/>
</dbReference>
<evidence type="ECO:0000256" key="1">
    <source>
        <dbReference type="ARBA" id="ARBA00023254"/>
    </source>
</evidence>
<feature type="region of interest" description="Disordered" evidence="3">
    <location>
        <begin position="235"/>
        <end position="255"/>
    </location>
</feature>
<evidence type="ECO:0000259" key="4">
    <source>
        <dbReference type="Pfam" id="PF14634"/>
    </source>
</evidence>
<dbReference type="InterPro" id="IPR042123">
    <property type="entry name" value="Zip3/RNF212-like"/>
</dbReference>
<accession>A0AAX4K5I8</accession>
<feature type="compositionally biased region" description="Low complexity" evidence="3">
    <location>
        <begin position="378"/>
        <end position="389"/>
    </location>
</feature>
<dbReference type="GO" id="GO:0019789">
    <property type="term" value="F:SUMO transferase activity"/>
    <property type="evidence" value="ECO:0007669"/>
    <property type="project" value="InterPro"/>
</dbReference>
<evidence type="ECO:0000313" key="6">
    <source>
        <dbReference type="Proteomes" id="UP001355207"/>
    </source>
</evidence>
<dbReference type="AlphaFoldDB" id="A0AAX4K5I8"/>